<keyword evidence="2" id="KW-0677">Repeat</keyword>
<evidence type="ECO:0000313" key="6">
    <source>
        <dbReference type="Proteomes" id="UP000017836"/>
    </source>
</evidence>
<sequence>MELSHLLPFFMLIFISFFMTLPIMCVSHLSLLNNLTDQQALLSFKDHVIFDPYNVLGDWNNNMNFCNWTGVSATNAGIE</sequence>
<keyword evidence="3" id="KW-0812">Transmembrane</keyword>
<organism evidence="5 6">
    <name type="scientific">Amborella trichopoda</name>
    <dbReference type="NCBI Taxonomy" id="13333"/>
    <lineage>
        <taxon>Eukaryota</taxon>
        <taxon>Viridiplantae</taxon>
        <taxon>Streptophyta</taxon>
        <taxon>Embryophyta</taxon>
        <taxon>Tracheophyta</taxon>
        <taxon>Spermatophyta</taxon>
        <taxon>Magnoliopsida</taxon>
        <taxon>Amborellales</taxon>
        <taxon>Amborellaceae</taxon>
        <taxon>Amborella</taxon>
    </lineage>
</organism>
<reference evidence="6" key="1">
    <citation type="journal article" date="2013" name="Science">
        <title>The Amborella genome and the evolution of flowering plants.</title>
        <authorList>
            <consortium name="Amborella Genome Project"/>
        </authorList>
    </citation>
    <scope>NUCLEOTIDE SEQUENCE [LARGE SCALE GENOMIC DNA]</scope>
</reference>
<keyword evidence="6" id="KW-1185">Reference proteome</keyword>
<protein>
    <recommendedName>
        <fullName evidence="4">Leucine-rich repeat-containing N-terminal plant-type domain-containing protein</fullName>
    </recommendedName>
</protein>
<keyword evidence="3" id="KW-1133">Transmembrane helix</keyword>
<dbReference type="Pfam" id="PF08263">
    <property type="entry name" value="LRRNT_2"/>
    <property type="match status" value="1"/>
</dbReference>
<evidence type="ECO:0000256" key="2">
    <source>
        <dbReference type="ARBA" id="ARBA00022737"/>
    </source>
</evidence>
<gene>
    <name evidence="5" type="ORF">AMTR_s00010p00257370</name>
</gene>
<keyword evidence="1" id="KW-0433">Leucine-rich repeat</keyword>
<accession>W1NGY0</accession>
<evidence type="ECO:0000256" key="1">
    <source>
        <dbReference type="ARBA" id="ARBA00022614"/>
    </source>
</evidence>
<dbReference type="EMBL" id="KI397513">
    <property type="protein sequence ID" value="ERM94425.1"/>
    <property type="molecule type" value="Genomic_DNA"/>
</dbReference>
<name>W1NGY0_AMBTC</name>
<evidence type="ECO:0000313" key="5">
    <source>
        <dbReference type="EMBL" id="ERM94425.1"/>
    </source>
</evidence>
<dbReference type="Proteomes" id="UP000017836">
    <property type="component" value="Unassembled WGS sequence"/>
</dbReference>
<dbReference type="Gene3D" id="3.80.10.10">
    <property type="entry name" value="Ribonuclease Inhibitor"/>
    <property type="match status" value="1"/>
</dbReference>
<dbReference type="InterPro" id="IPR032675">
    <property type="entry name" value="LRR_dom_sf"/>
</dbReference>
<dbReference type="InterPro" id="IPR013210">
    <property type="entry name" value="LRR_N_plant-typ"/>
</dbReference>
<dbReference type="HOGENOM" id="CLU_2609240_0_0_1"/>
<dbReference type="AlphaFoldDB" id="W1NGY0"/>
<proteinExistence type="predicted"/>
<feature type="domain" description="Leucine-rich repeat-containing N-terminal plant-type" evidence="4">
    <location>
        <begin position="36"/>
        <end position="72"/>
    </location>
</feature>
<feature type="transmembrane region" description="Helical" evidence="3">
    <location>
        <begin position="6"/>
        <end position="26"/>
    </location>
</feature>
<evidence type="ECO:0000259" key="4">
    <source>
        <dbReference type="Pfam" id="PF08263"/>
    </source>
</evidence>
<evidence type="ECO:0000256" key="3">
    <source>
        <dbReference type="SAM" id="Phobius"/>
    </source>
</evidence>
<keyword evidence="3" id="KW-0472">Membrane</keyword>
<dbReference type="Gramene" id="ERM94425">
    <property type="protein sequence ID" value="ERM94425"/>
    <property type="gene ID" value="AMTR_s00010p00257370"/>
</dbReference>